<name>A0A4Q1SI04_9BACT</name>
<dbReference type="EMBL" id="SDMK01000001">
    <property type="protein sequence ID" value="RXS96820.1"/>
    <property type="molecule type" value="Genomic_DNA"/>
</dbReference>
<keyword evidence="4" id="KW-0732">Signal</keyword>
<evidence type="ECO:0000313" key="6">
    <source>
        <dbReference type="EMBL" id="RXS96820.1"/>
    </source>
</evidence>
<keyword evidence="1" id="KW-0479">Metal-binding</keyword>
<evidence type="ECO:0000256" key="1">
    <source>
        <dbReference type="ARBA" id="ARBA00022723"/>
    </source>
</evidence>
<dbReference type="PROSITE" id="PS50222">
    <property type="entry name" value="EF_HAND_2"/>
    <property type="match status" value="3"/>
</dbReference>
<comment type="caution">
    <text evidence="6">The sequence shown here is derived from an EMBL/GenBank/DDBJ whole genome shotgun (WGS) entry which is preliminary data.</text>
</comment>
<dbReference type="PANTHER" id="PTHR10827:SF98">
    <property type="entry name" value="45 KDA CALCIUM-BINDING PROTEIN"/>
    <property type="match status" value="1"/>
</dbReference>
<dbReference type="AlphaFoldDB" id="A0A4Q1SI04"/>
<dbReference type="PANTHER" id="PTHR10827">
    <property type="entry name" value="RETICULOCALBIN"/>
    <property type="match status" value="1"/>
</dbReference>
<gene>
    <name evidence="6" type="ORF">ESZ00_02405</name>
</gene>
<feature type="compositionally biased region" description="Basic and acidic residues" evidence="3">
    <location>
        <begin position="274"/>
        <end position="287"/>
    </location>
</feature>
<feature type="chain" id="PRO_5020810752" description="EF-hand domain-containing protein" evidence="4">
    <location>
        <begin position="26"/>
        <end position="287"/>
    </location>
</feature>
<dbReference type="InterPro" id="IPR018247">
    <property type="entry name" value="EF_Hand_1_Ca_BS"/>
</dbReference>
<protein>
    <recommendedName>
        <fullName evidence="5">EF-hand domain-containing protein</fullName>
    </recommendedName>
</protein>
<feature type="domain" description="EF-hand" evidence="5">
    <location>
        <begin position="232"/>
        <end position="267"/>
    </location>
</feature>
<keyword evidence="2" id="KW-0677">Repeat</keyword>
<sequence length="287" mass="31080">MPRKRRITAILAGSLVLGYAGSNWAQGPGNQPRLVLQALDTDHDGQLSAAEIKAAPQSLLTLDRNRDGQLTSDELSPRPENAGASPDELVQRLMAFDKNGDGVLTPDELPARMQSLFERGDTNHDGKLTPEEIRTMAERQGMPAGANGGEHGGGGRMQMDPLLAALDTDHDGVISAQEIAVSSTSLLVLDKNGDGVIEAEEMRVRQQSPEQRVEHILGEFDTNRDGKLSKAECPDRMQQQFEKMDTNGDGFLDKDELLAYFKTMSDGPRGGRAGGDHGPGEQKEQNQ</sequence>
<reference evidence="6 7" key="1">
    <citation type="journal article" date="2016" name="Int. J. Syst. Evol. Microbiol.">
        <title>Acidipila dinghuensis sp. nov., an acidobacterium isolated from forest soil.</title>
        <authorList>
            <person name="Jiang Y.W."/>
            <person name="Wang J."/>
            <person name="Chen M.H."/>
            <person name="Lv Y.Y."/>
            <person name="Qiu L.H."/>
        </authorList>
    </citation>
    <scope>NUCLEOTIDE SEQUENCE [LARGE SCALE GENOMIC DNA]</scope>
    <source>
        <strain evidence="6 7">DHOF10</strain>
    </source>
</reference>
<feature type="region of interest" description="Disordered" evidence="3">
    <location>
        <begin position="263"/>
        <end position="287"/>
    </location>
</feature>
<evidence type="ECO:0000256" key="4">
    <source>
        <dbReference type="SAM" id="SignalP"/>
    </source>
</evidence>
<dbReference type="Pfam" id="PF13202">
    <property type="entry name" value="EF-hand_5"/>
    <property type="match status" value="4"/>
</dbReference>
<evidence type="ECO:0000259" key="5">
    <source>
        <dbReference type="PROSITE" id="PS50222"/>
    </source>
</evidence>
<feature type="signal peptide" evidence="4">
    <location>
        <begin position="1"/>
        <end position="25"/>
    </location>
</feature>
<proteinExistence type="predicted"/>
<dbReference type="SMART" id="SM00054">
    <property type="entry name" value="EFh"/>
    <property type="match status" value="6"/>
</dbReference>
<accession>A0A4Q1SI04</accession>
<evidence type="ECO:0000256" key="3">
    <source>
        <dbReference type="SAM" id="MobiDB-lite"/>
    </source>
</evidence>
<dbReference type="InterPro" id="IPR011992">
    <property type="entry name" value="EF-hand-dom_pair"/>
</dbReference>
<feature type="domain" description="EF-hand" evidence="5">
    <location>
        <begin position="35"/>
        <end position="62"/>
    </location>
</feature>
<dbReference type="InterPro" id="IPR002048">
    <property type="entry name" value="EF_hand_dom"/>
</dbReference>
<dbReference type="Proteomes" id="UP000290253">
    <property type="component" value="Unassembled WGS sequence"/>
</dbReference>
<dbReference type="GO" id="GO:0005509">
    <property type="term" value="F:calcium ion binding"/>
    <property type="evidence" value="ECO:0007669"/>
    <property type="project" value="InterPro"/>
</dbReference>
<evidence type="ECO:0000313" key="7">
    <source>
        <dbReference type="Proteomes" id="UP000290253"/>
    </source>
</evidence>
<dbReference type="Pfam" id="PF13499">
    <property type="entry name" value="EF-hand_7"/>
    <property type="match status" value="1"/>
</dbReference>
<feature type="domain" description="EF-hand" evidence="5">
    <location>
        <begin position="108"/>
        <end position="143"/>
    </location>
</feature>
<keyword evidence="7" id="KW-1185">Reference proteome</keyword>
<dbReference type="OrthoDB" id="113323at2"/>
<evidence type="ECO:0000256" key="2">
    <source>
        <dbReference type="ARBA" id="ARBA00022737"/>
    </source>
</evidence>
<dbReference type="RefSeq" id="WP_129206603.1">
    <property type="nucleotide sequence ID" value="NZ_BMGU01000001.1"/>
</dbReference>
<dbReference type="PROSITE" id="PS00018">
    <property type="entry name" value="EF_HAND_1"/>
    <property type="match status" value="4"/>
</dbReference>
<dbReference type="Pfam" id="PF13833">
    <property type="entry name" value="EF-hand_8"/>
    <property type="match status" value="1"/>
</dbReference>
<organism evidence="6 7">
    <name type="scientific">Silvibacterium dinghuense</name>
    <dbReference type="NCBI Taxonomy" id="1560006"/>
    <lineage>
        <taxon>Bacteria</taxon>
        <taxon>Pseudomonadati</taxon>
        <taxon>Acidobacteriota</taxon>
        <taxon>Terriglobia</taxon>
        <taxon>Terriglobales</taxon>
        <taxon>Acidobacteriaceae</taxon>
        <taxon>Silvibacterium</taxon>
    </lineage>
</organism>
<dbReference type="SUPFAM" id="SSF47473">
    <property type="entry name" value="EF-hand"/>
    <property type="match status" value="2"/>
</dbReference>
<dbReference type="Gene3D" id="1.10.238.10">
    <property type="entry name" value="EF-hand"/>
    <property type="match status" value="4"/>
</dbReference>